<dbReference type="RefSeq" id="WP_239265431.1">
    <property type="nucleotide sequence ID" value="NZ_JAKRCV010000052.1"/>
</dbReference>
<keyword evidence="3" id="KW-1185">Reference proteome</keyword>
<protein>
    <submittedName>
        <fullName evidence="2">Alpha/beta hydrolase</fullName>
    </submittedName>
</protein>
<dbReference type="EMBL" id="JAKRCV010000052">
    <property type="protein sequence ID" value="MCG7322974.1"/>
    <property type="molecule type" value="Genomic_DNA"/>
</dbReference>
<dbReference type="Pfam" id="PF12697">
    <property type="entry name" value="Abhydrolase_6"/>
    <property type="match status" value="1"/>
</dbReference>
<comment type="caution">
    <text evidence="2">The sequence shown here is derived from an EMBL/GenBank/DDBJ whole genome shotgun (WGS) entry which is preliminary data.</text>
</comment>
<dbReference type="PANTHER" id="PTHR43689">
    <property type="entry name" value="HYDROLASE"/>
    <property type="match status" value="1"/>
</dbReference>
<organism evidence="2 3">
    <name type="scientific">Arsenicicoccus bolidensis</name>
    <dbReference type="NCBI Taxonomy" id="229480"/>
    <lineage>
        <taxon>Bacteria</taxon>
        <taxon>Bacillati</taxon>
        <taxon>Actinomycetota</taxon>
        <taxon>Actinomycetes</taxon>
        <taxon>Micrococcales</taxon>
        <taxon>Intrasporangiaceae</taxon>
        <taxon>Arsenicicoccus</taxon>
    </lineage>
</organism>
<evidence type="ECO:0000259" key="1">
    <source>
        <dbReference type="Pfam" id="PF12697"/>
    </source>
</evidence>
<dbReference type="InterPro" id="IPR000073">
    <property type="entry name" value="AB_hydrolase_1"/>
</dbReference>
<dbReference type="PANTHER" id="PTHR43689:SF8">
    <property type="entry name" value="ALPHA_BETA-HYDROLASES SUPERFAMILY PROTEIN"/>
    <property type="match status" value="1"/>
</dbReference>
<accession>A0ABS9Q5B6</accession>
<keyword evidence="2" id="KW-0378">Hydrolase</keyword>
<name>A0ABS9Q5B6_9MICO</name>
<feature type="domain" description="AB hydrolase-1" evidence="1">
    <location>
        <begin position="20"/>
        <end position="258"/>
    </location>
</feature>
<dbReference type="PRINTS" id="PR00111">
    <property type="entry name" value="ABHYDROLASE"/>
</dbReference>
<dbReference type="Proteomes" id="UP001521931">
    <property type="component" value="Unassembled WGS sequence"/>
</dbReference>
<sequence>METVMLPNPHVVRRGAGTPVLFIHGNGVDHRLLSDLDDVFASDDGDGWERIYVDLPGFGQTPPLIGRGGLPDVTDWLDELTSELIGSSSFAVVANSLGGLLARDLVARRPAQCLGMALLAPVVDPAHERRTVPERCVLVEDHDLLASIAPADAVTYAEMAVLQSRENWLRFQRAALPGITAADDDAMRRIGDLYELPHSNEDRLVLDRPVLVVAGKRDHIVGYEDQDALSRRFPRSTYAALDGAGHNVHLDQPELVRALLREWRSAVTTEAAIA</sequence>
<gene>
    <name evidence="2" type="ORF">MHL29_13905</name>
</gene>
<proteinExistence type="predicted"/>
<dbReference type="Gene3D" id="3.40.50.1820">
    <property type="entry name" value="alpha/beta hydrolase"/>
    <property type="match status" value="1"/>
</dbReference>
<reference evidence="2 3" key="1">
    <citation type="submission" date="2022-02" db="EMBL/GenBank/DDBJ databases">
        <title>Uncovering new skin microbiome diversity through culturing and metagenomics.</title>
        <authorList>
            <person name="Conlan S."/>
            <person name="Deming C."/>
            <person name="Nisc Comparative Sequencing Program N."/>
            <person name="Segre J.A."/>
        </authorList>
    </citation>
    <scope>NUCLEOTIDE SEQUENCE [LARGE SCALE GENOMIC DNA]</scope>
    <source>
        <strain evidence="2 3">ACRQZ</strain>
    </source>
</reference>
<dbReference type="InterPro" id="IPR029058">
    <property type="entry name" value="AB_hydrolase_fold"/>
</dbReference>
<evidence type="ECO:0000313" key="2">
    <source>
        <dbReference type="EMBL" id="MCG7322974.1"/>
    </source>
</evidence>
<dbReference type="GO" id="GO:0016787">
    <property type="term" value="F:hydrolase activity"/>
    <property type="evidence" value="ECO:0007669"/>
    <property type="project" value="UniProtKB-KW"/>
</dbReference>
<evidence type="ECO:0000313" key="3">
    <source>
        <dbReference type="Proteomes" id="UP001521931"/>
    </source>
</evidence>
<dbReference type="SUPFAM" id="SSF53474">
    <property type="entry name" value="alpha/beta-Hydrolases"/>
    <property type="match status" value="1"/>
</dbReference>